<evidence type="ECO:0000313" key="1">
    <source>
        <dbReference type="EMBL" id="MBB3064970.1"/>
    </source>
</evidence>
<dbReference type="Proteomes" id="UP000581135">
    <property type="component" value="Unassembled WGS sequence"/>
</dbReference>
<name>A0A839STD1_9PROT</name>
<evidence type="ECO:0000313" key="2">
    <source>
        <dbReference type="Proteomes" id="UP000581135"/>
    </source>
</evidence>
<dbReference type="AlphaFoldDB" id="A0A839STD1"/>
<dbReference type="EMBL" id="JACHXA010000003">
    <property type="protein sequence ID" value="MBB3064970.1"/>
    <property type="molecule type" value="Genomic_DNA"/>
</dbReference>
<reference evidence="1 2" key="1">
    <citation type="submission" date="2020-08" db="EMBL/GenBank/DDBJ databases">
        <title>Genomic Encyclopedia of Type Strains, Phase III (KMG-III): the genomes of soil and plant-associated and newly described type strains.</title>
        <authorList>
            <person name="Whitman W."/>
        </authorList>
    </citation>
    <scope>NUCLEOTIDE SEQUENCE [LARGE SCALE GENOMIC DNA]</scope>
    <source>
        <strain evidence="1 2">CECT 8803</strain>
    </source>
</reference>
<gene>
    <name evidence="1" type="ORF">FHR98_001249</name>
</gene>
<keyword evidence="2" id="KW-1185">Reference proteome</keyword>
<dbReference type="RefSeq" id="WP_183415790.1">
    <property type="nucleotide sequence ID" value="NZ_JACHXA010000003.1"/>
</dbReference>
<proteinExistence type="predicted"/>
<comment type="caution">
    <text evidence="1">The sequence shown here is derived from an EMBL/GenBank/DDBJ whole genome shotgun (WGS) entry which is preliminary data.</text>
</comment>
<accession>A0A839STD1</accession>
<sequence>MRFAASVVVAGLVAGCNAGGIRVSSLDAGTQTATYHGVMLGNVSEIYRQAHAYCSAYDKSAQMVEDGVPDGTVTFACLD</sequence>
<organism evidence="1 2">
    <name type="scientific">Limibacillus halophilus</name>
    <dbReference type="NCBI Taxonomy" id="1579333"/>
    <lineage>
        <taxon>Bacteria</taxon>
        <taxon>Pseudomonadati</taxon>
        <taxon>Pseudomonadota</taxon>
        <taxon>Alphaproteobacteria</taxon>
        <taxon>Rhodospirillales</taxon>
        <taxon>Rhodovibrionaceae</taxon>
        <taxon>Limibacillus</taxon>
    </lineage>
</organism>
<protein>
    <submittedName>
        <fullName evidence="1">Uncharacterized protein</fullName>
    </submittedName>
</protein>
<dbReference type="PROSITE" id="PS51257">
    <property type="entry name" value="PROKAR_LIPOPROTEIN"/>
    <property type="match status" value="1"/>
</dbReference>